<dbReference type="Pfam" id="PF03993">
    <property type="entry name" value="DUF349"/>
    <property type="match status" value="5"/>
</dbReference>
<dbReference type="Proteomes" id="UP001595885">
    <property type="component" value="Unassembled WGS sequence"/>
</dbReference>
<gene>
    <name evidence="3" type="ORF">ACFO3U_07005</name>
</gene>
<feature type="region of interest" description="Disordered" evidence="2">
    <location>
        <begin position="1"/>
        <end position="72"/>
    </location>
</feature>
<feature type="compositionally biased region" description="Acidic residues" evidence="2">
    <location>
        <begin position="55"/>
        <end position="66"/>
    </location>
</feature>
<evidence type="ECO:0000256" key="1">
    <source>
        <dbReference type="SAM" id="Coils"/>
    </source>
</evidence>
<proteinExistence type="predicted"/>
<dbReference type="InterPro" id="IPR007139">
    <property type="entry name" value="DUF349"/>
</dbReference>
<organism evidence="3 4">
    <name type="scientific">Flavobacterium ponti</name>
    <dbReference type="NCBI Taxonomy" id="665133"/>
    <lineage>
        <taxon>Bacteria</taxon>
        <taxon>Pseudomonadati</taxon>
        <taxon>Bacteroidota</taxon>
        <taxon>Flavobacteriia</taxon>
        <taxon>Flavobacteriales</taxon>
        <taxon>Flavobacteriaceae</taxon>
        <taxon>Flavobacterium</taxon>
    </lineage>
</organism>
<accession>A0ABV9P553</accession>
<reference evidence="4" key="1">
    <citation type="journal article" date="2019" name="Int. J. Syst. Evol. Microbiol.">
        <title>The Global Catalogue of Microorganisms (GCM) 10K type strain sequencing project: providing services to taxonomists for standard genome sequencing and annotation.</title>
        <authorList>
            <consortium name="The Broad Institute Genomics Platform"/>
            <consortium name="The Broad Institute Genome Sequencing Center for Infectious Disease"/>
            <person name="Wu L."/>
            <person name="Ma J."/>
        </authorList>
    </citation>
    <scope>NUCLEOTIDE SEQUENCE [LARGE SCALE GENOMIC DNA]</scope>
    <source>
        <strain evidence="4">CCUG 50349</strain>
    </source>
</reference>
<protein>
    <submittedName>
        <fullName evidence="3">DUF349 domain-containing protein</fullName>
    </submittedName>
</protein>
<feature type="coiled-coil region" evidence="1">
    <location>
        <begin position="621"/>
        <end position="648"/>
    </location>
</feature>
<evidence type="ECO:0000313" key="3">
    <source>
        <dbReference type="EMBL" id="MFC4739741.1"/>
    </source>
</evidence>
<sequence length="648" mass="76853">MLEEKNDNLQEADGQNAPETTNEIVENQNITTEETPEVEQTTESKTASSNHVMDEIDNSNAEESEDDSIKDRHEIPLLDYDAMSMEALTEELDKLVSNEKVMAIKDHVEEIRKAFMSHFHDVLEEKREEYSEQNEGSTDGFEYHSPIKNKFDAIFDDYRSKKSKHYNQLQSNLKNNFEVRNNIIEDLKNLIDSTDESIGDMFKKMNEIRERWNNAGSIPRDKYNILWNNYHFHVERFYDLIHLDKEARDQDFKNNLEQKQQLIVRAKDLLAEPDVMKAFRELQLLHRVWKEEVGPVDREHREAVWNEFSEITKQMHDKREALNANAREREMEHYKAKQEIIAQINALGTEEVSGHKGWQNQMKKMEALRETFFKAGKVPAELNEETWAKFKTAVRDFNKNKNAFYKEIKHDQQDNLNKKMALVEKAKSLKDSEDFKATTPIMKQIQEEWKKIGHVPRKHSDSIWKEFKSACNEYFDRLHKVQNEENKEEIEAYENKKNFLEEIKSFELTGEHKKDLDAIKANIEKWKSFGRVPFNKRHIEGKFNKVLDALFEKLSLSKKDTELMKFDNRLEHLAENNDDRALEKEAFFLRKKIDEVQGEIFQLENNIQFITSSSKGENPFIKEVHKSIDRHKEDLKLWKEKLSRLRDM</sequence>
<keyword evidence="4" id="KW-1185">Reference proteome</keyword>
<evidence type="ECO:0000313" key="4">
    <source>
        <dbReference type="Proteomes" id="UP001595885"/>
    </source>
</evidence>
<feature type="compositionally biased region" description="Polar residues" evidence="2">
    <location>
        <begin position="17"/>
        <end position="30"/>
    </location>
</feature>
<evidence type="ECO:0000256" key="2">
    <source>
        <dbReference type="SAM" id="MobiDB-lite"/>
    </source>
</evidence>
<dbReference type="RefSeq" id="WP_379739745.1">
    <property type="nucleotide sequence ID" value="NZ_JBHSGW010000004.1"/>
</dbReference>
<dbReference type="EMBL" id="JBHSGW010000004">
    <property type="protein sequence ID" value="MFC4739741.1"/>
    <property type="molecule type" value="Genomic_DNA"/>
</dbReference>
<keyword evidence="1" id="KW-0175">Coiled coil</keyword>
<comment type="caution">
    <text evidence="3">The sequence shown here is derived from an EMBL/GenBank/DDBJ whole genome shotgun (WGS) entry which is preliminary data.</text>
</comment>
<name>A0ABV9P553_9FLAO</name>